<keyword evidence="2" id="KW-1185">Reference proteome</keyword>
<gene>
    <name evidence="1" type="ORF">CLIB1444_01S09978</name>
</gene>
<name>A0ACA9Y110_9ASCO</name>
<comment type="caution">
    <text evidence="1">The sequence shown here is derived from an EMBL/GenBank/DDBJ whole genome shotgun (WGS) entry which is preliminary data.</text>
</comment>
<reference evidence="1" key="1">
    <citation type="submission" date="2022-06" db="EMBL/GenBank/DDBJ databases">
        <authorList>
            <person name="Legras J.-L."/>
            <person name="Devillers H."/>
            <person name="Grondin C."/>
        </authorList>
    </citation>
    <scope>NUCLEOTIDE SEQUENCE</scope>
    <source>
        <strain evidence="1">CLIB 1444</strain>
    </source>
</reference>
<evidence type="ECO:0000313" key="2">
    <source>
        <dbReference type="Proteomes" id="UP001152531"/>
    </source>
</evidence>
<protein>
    <submittedName>
        <fullName evidence="1">Uncharacterized protein</fullName>
    </submittedName>
</protein>
<evidence type="ECO:0000313" key="1">
    <source>
        <dbReference type="EMBL" id="CAH6718583.1"/>
    </source>
</evidence>
<organism evidence="1 2">
    <name type="scientific">[Candida] jaroonii</name>
    <dbReference type="NCBI Taxonomy" id="467808"/>
    <lineage>
        <taxon>Eukaryota</taxon>
        <taxon>Fungi</taxon>
        <taxon>Dikarya</taxon>
        <taxon>Ascomycota</taxon>
        <taxon>Saccharomycotina</taxon>
        <taxon>Pichiomycetes</taxon>
        <taxon>Debaryomycetaceae</taxon>
        <taxon>Yamadazyma</taxon>
    </lineage>
</organism>
<dbReference type="Proteomes" id="UP001152531">
    <property type="component" value="Unassembled WGS sequence"/>
</dbReference>
<dbReference type="EMBL" id="CALSDN010000001">
    <property type="protein sequence ID" value="CAH6718583.1"/>
    <property type="molecule type" value="Genomic_DNA"/>
</dbReference>
<sequence length="800" mass="90364">MEVNPVKLNHHEHDDTKENVVEETTTQEEPEIKISNPKDKSDDENVEGEDEVGEQPNQPESPTNESEQPNSDDYEPEGPINNDQNEKEGESADEYNPEIEAAYDPNEHPSPPEIPNKPENPEPKKPSGLPARPQVPQKPSIDYSVDPSADPHQYQRIIRLACDEITQSESSNNPNFHNLSDYEKFKIISPQLEARGITLNTGTSFSQASDINFDQVYSYNKPYKNLKNPIPLVPINEFCRRPNVTLPMTPEEDALYDEFIKTEADYMRDQNCEDFPDKSRLFLGNLPANTISKQDLFRIFNKYGEVVQIAIKAGYGFAQFRTMESCLDCIKGETYVPLHNKIMRLDASKPQPSKKFNNNQRGRERYDDDNSHKKAKRNPPECQIYTTGKSSVFFVRRVKRAIQNAQVSSDIEDVTHREISEVISEAAYSGVLGTCVIKESKVDIQTFETSPDGGIKFDEYADIEPEDAADILQKAKLKKYGGTLPPFQGDNFDAQYGSNDNSTYGGHYNDRGRGRGRGRGNSGARGGRGRGGYNQFNQGYQGYDQGQFDQHYGQQYGQQGQYPGQYDQQAQYGQGQYGNQYNQPPQYGNQMGYNQQSPPQNYGQQQAQYGQPPAQYGQPQAQYGQPQAQYGQPQAQYGQPPIPAQYGQSNPPPQQNQTDLYQTLQNLDPAAKQSVLSILQQQQQPTPQPSQPQPQPHHHQSAQGYNQNYNQSQYEQRQPINYGDSSGYQSRSARYSSRDDRIDRNQGRRPQRNYAQNYGQSFGGQYGEGPQPPRNSNQNNDNSSTTSSSLMDTLAKLSKK</sequence>
<proteinExistence type="predicted"/>
<accession>A0ACA9Y110</accession>